<organism evidence="7 8">
    <name type="scientific">Leishmania panamensis</name>
    <dbReference type="NCBI Taxonomy" id="5679"/>
    <lineage>
        <taxon>Eukaryota</taxon>
        <taxon>Discoba</taxon>
        <taxon>Euglenozoa</taxon>
        <taxon>Kinetoplastea</taxon>
        <taxon>Metakinetoplastina</taxon>
        <taxon>Trypanosomatida</taxon>
        <taxon>Trypanosomatidae</taxon>
        <taxon>Leishmaniinae</taxon>
        <taxon>Leishmania</taxon>
        <taxon>Leishmania guyanensis species complex</taxon>
    </lineage>
</organism>
<keyword evidence="8" id="KW-1185">Reference proteome</keyword>
<evidence type="ECO:0000256" key="3">
    <source>
        <dbReference type="ARBA" id="ARBA00022989"/>
    </source>
</evidence>
<dbReference type="AlphaFoldDB" id="A0A088RPA6"/>
<dbReference type="eggNOG" id="KOG1444">
    <property type="taxonomic scope" value="Eukaryota"/>
</dbReference>
<dbReference type="OrthoDB" id="417037at2759"/>
<feature type="transmembrane region" description="Helical" evidence="5">
    <location>
        <begin position="157"/>
        <end position="177"/>
    </location>
</feature>
<feature type="transmembrane region" description="Helical" evidence="5">
    <location>
        <begin position="284"/>
        <end position="303"/>
    </location>
</feature>
<dbReference type="EMBL" id="CP009389">
    <property type="protein sequence ID" value="AIN97778.1"/>
    <property type="molecule type" value="Genomic_DNA"/>
</dbReference>
<dbReference type="RefSeq" id="XP_010698485.1">
    <property type="nucleotide sequence ID" value="XM_010700183.1"/>
</dbReference>
<reference evidence="7 8" key="1">
    <citation type="journal article" date="2015" name="Sci. Rep.">
        <title>The genome of Leishmania panamensis: insights into genomics of the L. (Viannia) subgenus.</title>
        <authorList>
            <person name="Llanes A."/>
            <person name="Restrepo C.M."/>
            <person name="Vecchio G.D."/>
            <person name="Anguizola F.J."/>
            <person name="Lleonart R."/>
        </authorList>
    </citation>
    <scope>NUCLEOTIDE SEQUENCE [LARGE SCALE GENOMIC DNA]</scope>
    <source>
        <strain evidence="7 8">MHOM/PA/94/PSC-1</strain>
    </source>
</reference>
<proteinExistence type="predicted"/>
<protein>
    <submittedName>
        <fullName evidence="7">Lipophosphoglycan biosynthetic protein (Lpg2)</fullName>
    </submittedName>
</protein>
<evidence type="ECO:0000256" key="5">
    <source>
        <dbReference type="SAM" id="Phobius"/>
    </source>
</evidence>
<name>A0A088RPA6_LEIPA</name>
<feature type="transmembrane region" description="Helical" evidence="5">
    <location>
        <begin position="134"/>
        <end position="151"/>
    </location>
</feature>
<dbReference type="Proteomes" id="UP000063063">
    <property type="component" value="Chromosome 20"/>
</dbReference>
<evidence type="ECO:0000256" key="2">
    <source>
        <dbReference type="ARBA" id="ARBA00022692"/>
    </source>
</evidence>
<evidence type="ECO:0000256" key="1">
    <source>
        <dbReference type="ARBA" id="ARBA00004141"/>
    </source>
</evidence>
<feature type="transmembrane region" description="Helical" evidence="5">
    <location>
        <begin position="197"/>
        <end position="219"/>
    </location>
</feature>
<dbReference type="SUPFAM" id="SSF103481">
    <property type="entry name" value="Multidrug resistance efflux transporter EmrE"/>
    <property type="match status" value="1"/>
</dbReference>
<keyword evidence="4 5" id="KW-0472">Membrane</keyword>
<dbReference type="VEuPathDB" id="TriTrypDB:LPAL13_000010300"/>
<accession>A0A088RPA6</accession>
<keyword evidence="2 5" id="KW-0812">Transmembrane</keyword>
<dbReference type="NCBIfam" id="TIGR00803">
    <property type="entry name" value="nst"/>
    <property type="match status" value="1"/>
</dbReference>
<dbReference type="GO" id="GO:0016020">
    <property type="term" value="C:membrane"/>
    <property type="evidence" value="ECO:0007669"/>
    <property type="project" value="UniProtKB-SubCell"/>
</dbReference>
<feature type="transmembrane region" description="Helical" evidence="5">
    <location>
        <begin position="12"/>
        <end position="33"/>
    </location>
</feature>
<comment type="subcellular location">
    <subcellularLocation>
        <location evidence="1">Membrane</location>
        <topology evidence="1">Multi-pass membrane protein</topology>
    </subcellularLocation>
</comment>
<dbReference type="PANTHER" id="PTHR11132">
    <property type="entry name" value="SOLUTE CARRIER FAMILY 35"/>
    <property type="match status" value="1"/>
</dbReference>
<feature type="transmembrane region" description="Helical" evidence="5">
    <location>
        <begin position="258"/>
        <end position="278"/>
    </location>
</feature>
<feature type="transmembrane region" description="Helical" evidence="5">
    <location>
        <begin position="101"/>
        <end position="122"/>
    </location>
</feature>
<evidence type="ECO:0000313" key="8">
    <source>
        <dbReference type="Proteomes" id="UP000063063"/>
    </source>
</evidence>
<feature type="transmembrane region" description="Helical" evidence="5">
    <location>
        <begin position="45"/>
        <end position="63"/>
    </location>
</feature>
<dbReference type="Pfam" id="PF03151">
    <property type="entry name" value="TPT"/>
    <property type="match status" value="1"/>
</dbReference>
<keyword evidence="3 5" id="KW-1133">Transmembrane helix</keyword>
<dbReference type="KEGG" id="lpan:LPMP_202820"/>
<dbReference type="VEuPathDB" id="TriTrypDB:LPMP_202820"/>
<dbReference type="GeneID" id="22574492"/>
<evidence type="ECO:0000259" key="6">
    <source>
        <dbReference type="Pfam" id="PF03151"/>
    </source>
</evidence>
<dbReference type="InterPro" id="IPR050186">
    <property type="entry name" value="TPT_transporter"/>
</dbReference>
<evidence type="ECO:0000256" key="4">
    <source>
        <dbReference type="ARBA" id="ARBA00023136"/>
    </source>
</evidence>
<dbReference type="InterPro" id="IPR037185">
    <property type="entry name" value="EmrE-like"/>
</dbReference>
<dbReference type="InterPro" id="IPR004853">
    <property type="entry name" value="Sugar_P_trans_dom"/>
</dbReference>
<gene>
    <name evidence="7" type="primary">LPG2</name>
    <name evidence="7" type="ORF">LPMP_202820</name>
</gene>
<feature type="transmembrane region" description="Helical" evidence="5">
    <location>
        <begin position="231"/>
        <end position="251"/>
    </location>
</feature>
<evidence type="ECO:0000313" key="7">
    <source>
        <dbReference type="EMBL" id="AIN97778.1"/>
    </source>
</evidence>
<feature type="domain" description="Sugar phosphate transporter" evidence="6">
    <location>
        <begin position="17"/>
        <end position="300"/>
    </location>
</feature>
<sequence length="347" mass="37875">MTSVSPMNHSHIVMEAALSVMAYSFCSVSMILVNKLIMNTYDMNFPFGILLLQTGGALMIVTLAKATRFIDYSAFSLDVAKQWLPLTLLFVSMLSTSMKSLGSMSVAAQTIIKNLAVVFIALGDKFLYGKAQTPSVYVSFALMFFGSYLGAKGDKWVTPWGLFWTFLNIAATVLYTLYMKTMLGSVSNSIGRYGPVFYNNLLSLPFFLVMGVGEIMPFATAISETTSLGKLVLVFSVLVSSVMTFSVFWCMSITSPTTMSVIGSLNKIPLTFLGMLVFHQFPTATGYVGIVVALAAGFLYTHLNITANRAKSAADAENHRQQTRMNSSPFAVLAPEEEKNIDTVKSV</sequence>